<evidence type="ECO:0000313" key="3">
    <source>
        <dbReference type="Proteomes" id="UP001303473"/>
    </source>
</evidence>
<dbReference type="AlphaFoldDB" id="A0AAN6NIH8"/>
<name>A0AAN6NIH8_9PEZI</name>
<dbReference type="Proteomes" id="UP001303473">
    <property type="component" value="Unassembled WGS sequence"/>
</dbReference>
<keyword evidence="3" id="KW-1185">Reference proteome</keyword>
<dbReference type="EMBL" id="MU853760">
    <property type="protein sequence ID" value="KAK3944307.1"/>
    <property type="molecule type" value="Genomic_DNA"/>
</dbReference>
<comment type="caution">
    <text evidence="2">The sequence shown here is derived from an EMBL/GenBank/DDBJ whole genome shotgun (WGS) entry which is preliminary data.</text>
</comment>
<evidence type="ECO:0000313" key="2">
    <source>
        <dbReference type="EMBL" id="KAK3944307.1"/>
    </source>
</evidence>
<gene>
    <name evidence="2" type="ORF">QBC46DRAFT_350719</name>
</gene>
<proteinExistence type="predicted"/>
<evidence type="ECO:0000256" key="1">
    <source>
        <dbReference type="SAM" id="MobiDB-lite"/>
    </source>
</evidence>
<protein>
    <submittedName>
        <fullName evidence="2">Uncharacterized protein</fullName>
    </submittedName>
</protein>
<feature type="region of interest" description="Disordered" evidence="1">
    <location>
        <begin position="183"/>
        <end position="221"/>
    </location>
</feature>
<organism evidence="2 3">
    <name type="scientific">Diplogelasinospora grovesii</name>
    <dbReference type="NCBI Taxonomy" id="303347"/>
    <lineage>
        <taxon>Eukaryota</taxon>
        <taxon>Fungi</taxon>
        <taxon>Dikarya</taxon>
        <taxon>Ascomycota</taxon>
        <taxon>Pezizomycotina</taxon>
        <taxon>Sordariomycetes</taxon>
        <taxon>Sordariomycetidae</taxon>
        <taxon>Sordariales</taxon>
        <taxon>Diplogelasinosporaceae</taxon>
        <taxon>Diplogelasinospora</taxon>
    </lineage>
</organism>
<accession>A0AAN6NIH8</accession>
<sequence length="242" mass="27673">MADDKRKIAQLDRLSLCPLTPPETLPPDSPTPSVSLPVSSVDKIIAELRNRCRGRPQVEEEWWCVSLSLDEFNALEARIEADEDLHGSKYDYFPDLAKFVLRMAGDLRESVIRRFEKHINFQLLSIQQDGSLVNGERILRIGLKDFGNRHDCPGIDEVSGEITISFSQLYNIVQRSEVAAQGMEQRRKQKQGQGDVGYIRPIKRKMAQSPPKELNVSDEERLKAVEEEVDKRLHDQDSEYVL</sequence>
<reference evidence="3" key="1">
    <citation type="journal article" date="2023" name="Mol. Phylogenet. Evol.">
        <title>Genome-scale phylogeny and comparative genomics of the fungal order Sordariales.</title>
        <authorList>
            <person name="Hensen N."/>
            <person name="Bonometti L."/>
            <person name="Westerberg I."/>
            <person name="Brannstrom I.O."/>
            <person name="Guillou S."/>
            <person name="Cros-Aarteil S."/>
            <person name="Calhoun S."/>
            <person name="Haridas S."/>
            <person name="Kuo A."/>
            <person name="Mondo S."/>
            <person name="Pangilinan J."/>
            <person name="Riley R."/>
            <person name="LaButti K."/>
            <person name="Andreopoulos B."/>
            <person name="Lipzen A."/>
            <person name="Chen C."/>
            <person name="Yan M."/>
            <person name="Daum C."/>
            <person name="Ng V."/>
            <person name="Clum A."/>
            <person name="Steindorff A."/>
            <person name="Ohm R.A."/>
            <person name="Martin F."/>
            <person name="Silar P."/>
            <person name="Natvig D.O."/>
            <person name="Lalanne C."/>
            <person name="Gautier V."/>
            <person name="Ament-Velasquez S.L."/>
            <person name="Kruys A."/>
            <person name="Hutchinson M.I."/>
            <person name="Powell A.J."/>
            <person name="Barry K."/>
            <person name="Miller A.N."/>
            <person name="Grigoriev I.V."/>
            <person name="Debuchy R."/>
            <person name="Gladieux P."/>
            <person name="Hiltunen Thoren M."/>
            <person name="Johannesson H."/>
        </authorList>
    </citation>
    <scope>NUCLEOTIDE SEQUENCE [LARGE SCALE GENOMIC DNA]</scope>
    <source>
        <strain evidence="3">CBS 340.73</strain>
    </source>
</reference>